<gene>
    <name evidence="3" type="ORF">GGG17_05540</name>
</gene>
<dbReference type="RefSeq" id="WP_154592765.1">
    <property type="nucleotide sequence ID" value="NZ_WLVL01000019.1"/>
</dbReference>
<evidence type="ECO:0000259" key="2">
    <source>
        <dbReference type="Pfam" id="PF12804"/>
    </source>
</evidence>
<dbReference type="PANTHER" id="PTHR19136:SF81">
    <property type="entry name" value="MOLYBDENUM COFACTOR GUANYLYLTRANSFERASE"/>
    <property type="match status" value="1"/>
</dbReference>
<organism evidence="3 4">
    <name type="scientific">Arsenicicoccus cauae</name>
    <dbReference type="NCBI Taxonomy" id="2663847"/>
    <lineage>
        <taxon>Bacteria</taxon>
        <taxon>Bacillati</taxon>
        <taxon>Actinomycetota</taxon>
        <taxon>Actinomycetes</taxon>
        <taxon>Micrococcales</taxon>
        <taxon>Intrasporangiaceae</taxon>
        <taxon>Arsenicicoccus</taxon>
    </lineage>
</organism>
<dbReference type="AlphaFoldDB" id="A0A6I3IRY2"/>
<dbReference type="Gene3D" id="3.90.550.10">
    <property type="entry name" value="Spore Coat Polysaccharide Biosynthesis Protein SpsA, Chain A"/>
    <property type="match status" value="1"/>
</dbReference>
<dbReference type="Pfam" id="PF12804">
    <property type="entry name" value="NTP_transf_3"/>
    <property type="match status" value="1"/>
</dbReference>
<dbReference type="InterPro" id="IPR025877">
    <property type="entry name" value="MobA-like_NTP_Trfase"/>
</dbReference>
<sequence>MTSLHPTPDVTAVILCGGTSVRMGGRDKTSEQLGETTVLGRILDDLPDDWAIICVGTERPTTRPVTWTREDPPLGGPAAGIATGAALSQSPVTVVLAGDQPFAGDAAPHVVEALTAARAGVQAVAVVDESGSLQPLLAAYLTGPLHQTFPPGTRDVSVHRTAASLRMEGIPTPSPRALLDVDTPVDLFEARVIHLG</sequence>
<evidence type="ECO:0000256" key="1">
    <source>
        <dbReference type="ARBA" id="ARBA00022679"/>
    </source>
</evidence>
<comment type="caution">
    <text evidence="3">The sequence shown here is derived from an EMBL/GenBank/DDBJ whole genome shotgun (WGS) entry which is preliminary data.</text>
</comment>
<reference evidence="3 4" key="1">
    <citation type="submission" date="2019-11" db="EMBL/GenBank/DDBJ databases">
        <title>Whole genome sequencing identifies a novel species of the genus Arsenicicoccus isolated from human blood.</title>
        <authorList>
            <person name="Jeong J.H."/>
            <person name="Kweon O.J."/>
            <person name="Kim H.R."/>
            <person name="Kim T.-H."/>
            <person name="Ha S.-M."/>
            <person name="Lee M.-K."/>
        </authorList>
    </citation>
    <scope>NUCLEOTIDE SEQUENCE [LARGE SCALE GENOMIC DNA]</scope>
    <source>
        <strain evidence="3 4">MKL-02</strain>
    </source>
</reference>
<keyword evidence="1 3" id="KW-0808">Transferase</keyword>
<dbReference type="Proteomes" id="UP000431092">
    <property type="component" value="Unassembled WGS sequence"/>
</dbReference>
<dbReference type="PANTHER" id="PTHR19136">
    <property type="entry name" value="MOLYBDENUM COFACTOR GUANYLYLTRANSFERASE"/>
    <property type="match status" value="1"/>
</dbReference>
<accession>A0A6I3IRY2</accession>
<dbReference type="EMBL" id="WLVL01000019">
    <property type="protein sequence ID" value="MTB71439.1"/>
    <property type="molecule type" value="Genomic_DNA"/>
</dbReference>
<evidence type="ECO:0000313" key="3">
    <source>
        <dbReference type="EMBL" id="MTB71439.1"/>
    </source>
</evidence>
<dbReference type="SUPFAM" id="SSF53448">
    <property type="entry name" value="Nucleotide-diphospho-sugar transferases"/>
    <property type="match status" value="1"/>
</dbReference>
<proteinExistence type="predicted"/>
<keyword evidence="4" id="KW-1185">Reference proteome</keyword>
<protein>
    <submittedName>
        <fullName evidence="3">NTP transferase domain-containing protein</fullName>
    </submittedName>
</protein>
<dbReference type="InterPro" id="IPR029044">
    <property type="entry name" value="Nucleotide-diphossugar_trans"/>
</dbReference>
<name>A0A6I3IRY2_9MICO</name>
<dbReference type="GO" id="GO:0016779">
    <property type="term" value="F:nucleotidyltransferase activity"/>
    <property type="evidence" value="ECO:0007669"/>
    <property type="project" value="UniProtKB-ARBA"/>
</dbReference>
<feature type="domain" description="MobA-like NTP transferase" evidence="2">
    <location>
        <begin position="12"/>
        <end position="141"/>
    </location>
</feature>
<evidence type="ECO:0000313" key="4">
    <source>
        <dbReference type="Proteomes" id="UP000431092"/>
    </source>
</evidence>